<dbReference type="HOGENOM" id="CLU_3219352_0_0_10"/>
<feature type="region of interest" description="Disordered" evidence="1">
    <location>
        <begin position="18"/>
        <end position="44"/>
    </location>
</feature>
<accession>H1DH06</accession>
<proteinExistence type="predicted"/>
<comment type="caution">
    <text evidence="2">The sequence shown here is derived from an EMBL/GenBank/DDBJ whole genome shotgun (WGS) entry which is preliminary data.</text>
</comment>
<feature type="compositionally biased region" description="Basic residues" evidence="1">
    <location>
        <begin position="35"/>
        <end position="44"/>
    </location>
</feature>
<keyword evidence="3" id="KW-1185">Reference proteome</keyword>
<reference evidence="2 3" key="1">
    <citation type="submission" date="2012-01" db="EMBL/GenBank/DDBJ databases">
        <title>The Genome Sequence of Odoribacter laneus YIT 12061.</title>
        <authorList>
            <consortium name="The Broad Institute Genome Sequencing Platform"/>
            <person name="Earl A."/>
            <person name="Ward D."/>
            <person name="Feldgarden M."/>
            <person name="Gevers D."/>
            <person name="Morotomi M."/>
            <person name="Young S.K."/>
            <person name="Zeng Q."/>
            <person name="Gargeya S."/>
            <person name="Fitzgerald M."/>
            <person name="Haas B."/>
            <person name="Abouelleil A."/>
            <person name="Alvarado L."/>
            <person name="Arachchi H.M."/>
            <person name="Berlin A."/>
            <person name="Chapman S.B."/>
            <person name="Gearin G."/>
            <person name="Goldberg J."/>
            <person name="Griggs A."/>
            <person name="Gujja S."/>
            <person name="Hansen M."/>
            <person name="Heiman D."/>
            <person name="Howarth C."/>
            <person name="Larimer J."/>
            <person name="Lui A."/>
            <person name="MacDonald P.J.P."/>
            <person name="McCowen C."/>
            <person name="Montmayeur A."/>
            <person name="Murphy C."/>
            <person name="Neiman D."/>
            <person name="Pearson M."/>
            <person name="Priest M."/>
            <person name="Roberts A."/>
            <person name="Saif S."/>
            <person name="Shea T."/>
            <person name="Sisk P."/>
            <person name="Stolte C."/>
            <person name="Sykes S."/>
            <person name="Wortman J."/>
            <person name="Nusbaum C."/>
            <person name="Birren B."/>
        </authorList>
    </citation>
    <scope>NUCLEOTIDE SEQUENCE [LARGE SCALE GENOMIC DNA]</scope>
    <source>
        <strain evidence="2 3">YIT 12061</strain>
    </source>
</reference>
<evidence type="ECO:0000313" key="3">
    <source>
        <dbReference type="Proteomes" id="UP000004892"/>
    </source>
</evidence>
<dbReference type="PATRIC" id="fig|742817.3.peg.1641"/>
<dbReference type="RefSeq" id="WP_009136690.1">
    <property type="nucleotide sequence ID" value="NZ_JH594596.1"/>
</dbReference>
<sequence>MKNFFTKMACVAQQVAGFNAPSGKEEGHNRDPVKARKYPKRSRG</sequence>
<dbReference type="STRING" id="742817.HMPREF9449_01542"/>
<protein>
    <submittedName>
        <fullName evidence="2">Uncharacterized protein</fullName>
    </submittedName>
</protein>
<dbReference type="Proteomes" id="UP000004892">
    <property type="component" value="Unassembled WGS sequence"/>
</dbReference>
<dbReference type="EMBL" id="ADMC01000022">
    <property type="protein sequence ID" value="EHP47689.1"/>
    <property type="molecule type" value="Genomic_DNA"/>
</dbReference>
<feature type="compositionally biased region" description="Basic and acidic residues" evidence="1">
    <location>
        <begin position="23"/>
        <end position="34"/>
    </location>
</feature>
<evidence type="ECO:0000313" key="2">
    <source>
        <dbReference type="EMBL" id="EHP47689.1"/>
    </source>
</evidence>
<gene>
    <name evidence="2" type="ORF">HMPREF9449_01542</name>
</gene>
<name>H1DH06_9BACT</name>
<dbReference type="AlphaFoldDB" id="H1DH06"/>
<evidence type="ECO:0000256" key="1">
    <source>
        <dbReference type="SAM" id="MobiDB-lite"/>
    </source>
</evidence>
<dbReference type="GeneID" id="98070776"/>
<organism evidence="2 3">
    <name type="scientific">Odoribacter laneus YIT 12061</name>
    <dbReference type="NCBI Taxonomy" id="742817"/>
    <lineage>
        <taxon>Bacteria</taxon>
        <taxon>Pseudomonadati</taxon>
        <taxon>Bacteroidota</taxon>
        <taxon>Bacteroidia</taxon>
        <taxon>Bacteroidales</taxon>
        <taxon>Odoribacteraceae</taxon>
        <taxon>Odoribacter</taxon>
    </lineage>
</organism>